<evidence type="ECO:0000256" key="1">
    <source>
        <dbReference type="ARBA" id="ARBA00022516"/>
    </source>
</evidence>
<dbReference type="InterPro" id="IPR037143">
    <property type="entry name" value="4-PPantetheinyl_Trfase_dom_sf"/>
</dbReference>
<dbReference type="NCBIfam" id="TIGR00556">
    <property type="entry name" value="pantethn_trn"/>
    <property type="match status" value="1"/>
</dbReference>
<dbReference type="InterPro" id="IPR004568">
    <property type="entry name" value="Ppantetheine-prot_Trfase_dom"/>
</dbReference>
<protein>
    <recommendedName>
        <fullName evidence="8">Holo-[acyl-carrier-protein] synthase</fullName>
        <shortName evidence="8">Holo-ACP synthase</shortName>
        <ecNumber evidence="8">2.7.8.7</ecNumber>
    </recommendedName>
    <alternativeName>
        <fullName evidence="8">4'-phosphopantetheinyl transferase AcpS</fullName>
    </alternativeName>
</protein>
<keyword evidence="8" id="KW-0963">Cytoplasm</keyword>
<name>A0A1L8QWA8_9ENTE</name>
<dbReference type="GO" id="GO:0005737">
    <property type="term" value="C:cytoplasm"/>
    <property type="evidence" value="ECO:0007669"/>
    <property type="project" value="UniProtKB-SubCell"/>
</dbReference>
<evidence type="ECO:0000259" key="9">
    <source>
        <dbReference type="Pfam" id="PF01648"/>
    </source>
</evidence>
<dbReference type="HAMAP" id="MF_00101">
    <property type="entry name" value="AcpS"/>
    <property type="match status" value="1"/>
</dbReference>
<dbReference type="Proteomes" id="UP000813384">
    <property type="component" value="Unassembled WGS sequence"/>
</dbReference>
<comment type="function">
    <text evidence="8">Transfers the 4'-phosphopantetheine moiety from coenzyme A to a Ser of acyl-carrier-protein.</text>
</comment>
<dbReference type="OrthoDB" id="517356at2"/>
<evidence type="ECO:0000256" key="3">
    <source>
        <dbReference type="ARBA" id="ARBA00022723"/>
    </source>
</evidence>
<feature type="domain" description="4'-phosphopantetheinyl transferase" evidence="9">
    <location>
        <begin position="4"/>
        <end position="89"/>
    </location>
</feature>
<organism evidence="11 12">
    <name type="scientific">Enterococcus aquimarinus</name>
    <dbReference type="NCBI Taxonomy" id="328396"/>
    <lineage>
        <taxon>Bacteria</taxon>
        <taxon>Bacillati</taxon>
        <taxon>Bacillota</taxon>
        <taxon>Bacilli</taxon>
        <taxon>Lactobacillales</taxon>
        <taxon>Enterococcaceae</taxon>
        <taxon>Enterococcus</taxon>
    </lineage>
</organism>
<sequence length="121" mass="13505">MIRGIGIDAVELPRMKKIIEEKPKMITRILTVREKELFDGLPLKRQIEFLGGRYACKEAFSKAWGTGIGKVTFQDIEVLVNEKGAPIVTKSPFSEGPVFVSITHTDTLAFAQIILEGNEEN</sequence>
<dbReference type="InterPro" id="IPR008278">
    <property type="entry name" value="4-PPantetheinyl_Trfase_dom"/>
</dbReference>
<keyword evidence="2 8" id="KW-0808">Transferase</keyword>
<reference evidence="11 12" key="1">
    <citation type="submission" date="2014-12" db="EMBL/GenBank/DDBJ databases">
        <title>Draft genome sequences of 29 type strains of Enterococci.</title>
        <authorList>
            <person name="Zhong Z."/>
            <person name="Sun Z."/>
            <person name="Liu W."/>
            <person name="Zhang W."/>
            <person name="Zhang H."/>
        </authorList>
    </citation>
    <scope>NUCLEOTIDE SEQUENCE [LARGE SCALE GENOMIC DNA]</scope>
    <source>
        <strain evidence="11 12">DSM 17690</strain>
    </source>
</reference>
<feature type="binding site" evidence="8">
    <location>
        <position position="58"/>
    </location>
    <ligand>
        <name>Mg(2+)</name>
        <dbReference type="ChEBI" id="CHEBI:18420"/>
    </ligand>
</feature>
<dbReference type="EMBL" id="JXKD01000002">
    <property type="protein sequence ID" value="OJG11760.1"/>
    <property type="molecule type" value="Genomic_DNA"/>
</dbReference>
<dbReference type="RefSeq" id="WP_071873934.1">
    <property type="nucleotide sequence ID" value="NZ_JBHSHF010000012.1"/>
</dbReference>
<comment type="similarity">
    <text evidence="8">Belongs to the P-Pant transferase superfamily. AcpS family.</text>
</comment>
<dbReference type="AlphaFoldDB" id="A0A1L8QWA8"/>
<proteinExistence type="inferred from homology"/>
<dbReference type="Gene3D" id="3.90.470.20">
    <property type="entry name" value="4'-phosphopantetheinyl transferase domain"/>
    <property type="match status" value="1"/>
</dbReference>
<keyword evidence="5 8" id="KW-0460">Magnesium</keyword>
<evidence type="ECO:0000256" key="4">
    <source>
        <dbReference type="ARBA" id="ARBA00022832"/>
    </source>
</evidence>
<dbReference type="GO" id="GO:0006633">
    <property type="term" value="P:fatty acid biosynthetic process"/>
    <property type="evidence" value="ECO:0007669"/>
    <property type="project" value="UniProtKB-UniRule"/>
</dbReference>
<evidence type="ECO:0000256" key="6">
    <source>
        <dbReference type="ARBA" id="ARBA00023098"/>
    </source>
</evidence>
<comment type="catalytic activity">
    <reaction evidence="8">
        <text>apo-[ACP] + CoA = holo-[ACP] + adenosine 3',5'-bisphosphate + H(+)</text>
        <dbReference type="Rhea" id="RHEA:12068"/>
        <dbReference type="Rhea" id="RHEA-COMP:9685"/>
        <dbReference type="Rhea" id="RHEA-COMP:9690"/>
        <dbReference type="ChEBI" id="CHEBI:15378"/>
        <dbReference type="ChEBI" id="CHEBI:29999"/>
        <dbReference type="ChEBI" id="CHEBI:57287"/>
        <dbReference type="ChEBI" id="CHEBI:58343"/>
        <dbReference type="ChEBI" id="CHEBI:64479"/>
        <dbReference type="EC" id="2.7.8.7"/>
    </reaction>
</comment>
<dbReference type="GO" id="GO:0000287">
    <property type="term" value="F:magnesium ion binding"/>
    <property type="evidence" value="ECO:0007669"/>
    <property type="project" value="UniProtKB-UniRule"/>
</dbReference>
<keyword evidence="7 8" id="KW-0275">Fatty acid biosynthesis</keyword>
<dbReference type="STRING" id="328396.RU93_GL000993"/>
<dbReference type="Proteomes" id="UP000182149">
    <property type="component" value="Unassembled WGS sequence"/>
</dbReference>
<keyword evidence="6 8" id="KW-0443">Lipid metabolism</keyword>
<evidence type="ECO:0000313" key="11">
    <source>
        <dbReference type="EMBL" id="OJG11760.1"/>
    </source>
</evidence>
<comment type="cofactor">
    <cofactor evidence="8">
        <name>Mg(2+)</name>
        <dbReference type="ChEBI" id="CHEBI:18420"/>
    </cofactor>
</comment>
<dbReference type="Pfam" id="PF01648">
    <property type="entry name" value="ACPS"/>
    <property type="match status" value="1"/>
</dbReference>
<dbReference type="EC" id="2.7.8.7" evidence="8"/>
<reference evidence="10" key="3">
    <citation type="submission" date="2021-11" db="EMBL/GenBank/DDBJ databases">
        <authorList>
            <person name="Gilroy R."/>
        </authorList>
    </citation>
    <scope>NUCLEOTIDE SEQUENCE</scope>
    <source>
        <strain evidence="10">150</strain>
    </source>
</reference>
<keyword evidence="12" id="KW-1185">Reference proteome</keyword>
<dbReference type="InterPro" id="IPR002582">
    <property type="entry name" value="ACPS"/>
</dbReference>
<comment type="subcellular location">
    <subcellularLocation>
        <location evidence="8">Cytoplasm</location>
    </subcellularLocation>
</comment>
<dbReference type="EMBL" id="JAJJVO010000131">
    <property type="protein sequence ID" value="MCC9274359.1"/>
    <property type="molecule type" value="Genomic_DNA"/>
</dbReference>
<keyword evidence="1 8" id="KW-0444">Lipid biosynthesis</keyword>
<comment type="caution">
    <text evidence="11">The sequence shown here is derived from an EMBL/GenBank/DDBJ whole genome shotgun (WGS) entry which is preliminary data.</text>
</comment>
<gene>
    <name evidence="8 10" type="primary">acpS</name>
    <name evidence="10" type="ORF">K8V42_08740</name>
    <name evidence="11" type="ORF">RU93_GL000993</name>
</gene>
<accession>A0A1L8QWA8</accession>
<evidence type="ECO:0000256" key="2">
    <source>
        <dbReference type="ARBA" id="ARBA00022679"/>
    </source>
</evidence>
<dbReference type="SUPFAM" id="SSF56214">
    <property type="entry name" value="4'-phosphopantetheinyl transferase"/>
    <property type="match status" value="1"/>
</dbReference>
<keyword evidence="3 8" id="KW-0479">Metal-binding</keyword>
<evidence type="ECO:0000256" key="7">
    <source>
        <dbReference type="ARBA" id="ARBA00023160"/>
    </source>
</evidence>
<reference evidence="10" key="2">
    <citation type="journal article" date="2021" name="PeerJ">
        <title>Extensive microbial diversity within the chicken gut microbiome revealed by metagenomics and culture.</title>
        <authorList>
            <person name="Gilroy R."/>
            <person name="Ravi A."/>
            <person name="Getino M."/>
            <person name="Pursley I."/>
            <person name="Horton D.L."/>
            <person name="Alikhan N.F."/>
            <person name="Baker D."/>
            <person name="Gharbi K."/>
            <person name="Hall N."/>
            <person name="Watson M."/>
            <person name="Adriaenssens E.M."/>
            <person name="Foster-Nyarko E."/>
            <person name="Jarju S."/>
            <person name="Secka A."/>
            <person name="Antonio M."/>
            <person name="Oren A."/>
            <person name="Chaudhuri R.R."/>
            <person name="La Ragione R."/>
            <person name="Hildebrand F."/>
            <person name="Pallen M.J."/>
        </authorList>
    </citation>
    <scope>NUCLEOTIDE SEQUENCE</scope>
    <source>
        <strain evidence="10">150</strain>
    </source>
</reference>
<evidence type="ECO:0000313" key="10">
    <source>
        <dbReference type="EMBL" id="MCC9274359.1"/>
    </source>
</evidence>
<keyword evidence="4 8" id="KW-0276">Fatty acid metabolism</keyword>
<evidence type="ECO:0000256" key="5">
    <source>
        <dbReference type="ARBA" id="ARBA00022842"/>
    </source>
</evidence>
<feature type="binding site" evidence="8">
    <location>
        <position position="8"/>
    </location>
    <ligand>
        <name>Mg(2+)</name>
        <dbReference type="ChEBI" id="CHEBI:18420"/>
    </ligand>
</feature>
<dbReference type="GO" id="GO:0008897">
    <property type="term" value="F:holo-[acyl-carrier-protein] synthase activity"/>
    <property type="evidence" value="ECO:0007669"/>
    <property type="project" value="UniProtKB-UniRule"/>
</dbReference>
<evidence type="ECO:0000313" key="12">
    <source>
        <dbReference type="Proteomes" id="UP000182149"/>
    </source>
</evidence>
<dbReference type="NCBIfam" id="TIGR00516">
    <property type="entry name" value="acpS"/>
    <property type="match status" value="1"/>
</dbReference>
<evidence type="ECO:0000256" key="8">
    <source>
        <dbReference type="HAMAP-Rule" id="MF_00101"/>
    </source>
</evidence>